<evidence type="ECO:0000256" key="5">
    <source>
        <dbReference type="ARBA" id="ARBA00023098"/>
    </source>
</evidence>
<accession>A0A3S0ZQN8</accession>
<dbReference type="PANTHER" id="PTHR15362">
    <property type="entry name" value="PHOSPHATIDYLINOSITOL SYNTHASE"/>
    <property type="match status" value="1"/>
</dbReference>
<dbReference type="InterPro" id="IPR043130">
    <property type="entry name" value="CDP-OH_PTrfase_TM_dom"/>
</dbReference>
<gene>
    <name evidence="10" type="ORF">EGW08_008683</name>
</gene>
<dbReference type="InterPro" id="IPR000462">
    <property type="entry name" value="CDP-OH_P_trans"/>
</dbReference>
<evidence type="ECO:0000256" key="4">
    <source>
        <dbReference type="ARBA" id="ARBA00022989"/>
    </source>
</evidence>
<evidence type="ECO:0000256" key="6">
    <source>
        <dbReference type="ARBA" id="ARBA00023136"/>
    </source>
</evidence>
<dbReference type="GO" id="GO:0008654">
    <property type="term" value="P:phospholipid biosynthetic process"/>
    <property type="evidence" value="ECO:0007669"/>
    <property type="project" value="InterPro"/>
</dbReference>
<evidence type="ECO:0000256" key="8">
    <source>
        <dbReference type="RuleBase" id="RU003750"/>
    </source>
</evidence>
<dbReference type="Pfam" id="PF01066">
    <property type="entry name" value="CDP-OH_P_transf"/>
    <property type="match status" value="1"/>
</dbReference>
<keyword evidence="3 9" id="KW-0812">Transmembrane</keyword>
<comment type="similarity">
    <text evidence="8">Belongs to the CDP-alcohol phosphatidyltransferase class-I family.</text>
</comment>
<reference evidence="10 11" key="1">
    <citation type="submission" date="2019-01" db="EMBL/GenBank/DDBJ databases">
        <title>A draft genome assembly of the solar-powered sea slug Elysia chlorotica.</title>
        <authorList>
            <person name="Cai H."/>
            <person name="Li Q."/>
            <person name="Fang X."/>
            <person name="Li J."/>
            <person name="Curtis N.E."/>
            <person name="Altenburger A."/>
            <person name="Shibata T."/>
            <person name="Feng M."/>
            <person name="Maeda T."/>
            <person name="Schwartz J.A."/>
            <person name="Shigenobu S."/>
            <person name="Lundholm N."/>
            <person name="Nishiyama T."/>
            <person name="Yang H."/>
            <person name="Hasebe M."/>
            <person name="Li S."/>
            <person name="Pierce S.K."/>
            <person name="Wang J."/>
        </authorList>
    </citation>
    <scope>NUCLEOTIDE SEQUENCE [LARGE SCALE GENOMIC DNA]</scope>
    <source>
        <strain evidence="10">EC2010</strain>
        <tissue evidence="10">Whole organism of an adult</tissue>
    </source>
</reference>
<evidence type="ECO:0000313" key="10">
    <source>
        <dbReference type="EMBL" id="RUS83577.1"/>
    </source>
</evidence>
<evidence type="ECO:0000256" key="9">
    <source>
        <dbReference type="SAM" id="Phobius"/>
    </source>
</evidence>
<protein>
    <recommendedName>
        <fullName evidence="12">CDP-diacylglycerol--inositol 3-phosphatidyltransferase</fullName>
    </recommendedName>
</protein>
<evidence type="ECO:0000256" key="7">
    <source>
        <dbReference type="ARBA" id="ARBA00023264"/>
    </source>
</evidence>
<dbReference type="PANTHER" id="PTHR15362:SF13">
    <property type="entry name" value="SI:CH1073-145M9.1"/>
    <property type="match status" value="1"/>
</dbReference>
<keyword evidence="5" id="KW-0443">Lipid metabolism</keyword>
<dbReference type="GO" id="GO:0016780">
    <property type="term" value="F:phosphotransferase activity, for other substituted phosphate groups"/>
    <property type="evidence" value="ECO:0007669"/>
    <property type="project" value="InterPro"/>
</dbReference>
<keyword evidence="2 8" id="KW-0808">Transferase</keyword>
<dbReference type="STRING" id="188477.A0A3S0ZQN8"/>
<comment type="caution">
    <text evidence="10">The sequence shown here is derived from an EMBL/GenBank/DDBJ whole genome shotgun (WGS) entry which is preliminary data.</text>
</comment>
<dbReference type="InterPro" id="IPR048254">
    <property type="entry name" value="CDP_ALCOHOL_P_TRANSF_CS"/>
</dbReference>
<comment type="subcellular location">
    <subcellularLocation>
        <location evidence="1">Membrane</location>
        <topology evidence="1">Multi-pass membrane protein</topology>
    </subcellularLocation>
</comment>
<keyword evidence="11" id="KW-1185">Reference proteome</keyword>
<feature type="non-terminal residue" evidence="10">
    <location>
        <position position="219"/>
    </location>
</feature>
<evidence type="ECO:0000256" key="3">
    <source>
        <dbReference type="ARBA" id="ARBA00022692"/>
    </source>
</evidence>
<evidence type="ECO:0000256" key="1">
    <source>
        <dbReference type="ARBA" id="ARBA00004141"/>
    </source>
</evidence>
<name>A0A3S0ZQN8_ELYCH</name>
<keyword evidence="4 9" id="KW-1133">Transmembrane helix</keyword>
<dbReference type="GO" id="GO:0016020">
    <property type="term" value="C:membrane"/>
    <property type="evidence" value="ECO:0007669"/>
    <property type="project" value="UniProtKB-SubCell"/>
</dbReference>
<dbReference type="AlphaFoldDB" id="A0A3S0ZQN8"/>
<evidence type="ECO:0008006" key="12">
    <source>
        <dbReference type="Google" id="ProtNLM"/>
    </source>
</evidence>
<organism evidence="10 11">
    <name type="scientific">Elysia chlorotica</name>
    <name type="common">Eastern emerald elysia</name>
    <name type="synonym">Sea slug</name>
    <dbReference type="NCBI Taxonomy" id="188477"/>
    <lineage>
        <taxon>Eukaryota</taxon>
        <taxon>Metazoa</taxon>
        <taxon>Spiralia</taxon>
        <taxon>Lophotrochozoa</taxon>
        <taxon>Mollusca</taxon>
        <taxon>Gastropoda</taxon>
        <taxon>Heterobranchia</taxon>
        <taxon>Euthyneura</taxon>
        <taxon>Panpulmonata</taxon>
        <taxon>Sacoglossa</taxon>
        <taxon>Placobranchoidea</taxon>
        <taxon>Plakobranchidae</taxon>
        <taxon>Elysia</taxon>
    </lineage>
</organism>
<dbReference type="Proteomes" id="UP000271974">
    <property type="component" value="Unassembled WGS sequence"/>
</dbReference>
<dbReference type="EMBL" id="RQTK01000239">
    <property type="protein sequence ID" value="RUS83577.1"/>
    <property type="molecule type" value="Genomic_DNA"/>
</dbReference>
<proteinExistence type="inferred from homology"/>
<dbReference type="Gene3D" id="1.20.120.1760">
    <property type="match status" value="1"/>
</dbReference>
<feature type="transmembrane region" description="Helical" evidence="9">
    <location>
        <begin position="170"/>
        <end position="192"/>
    </location>
</feature>
<evidence type="ECO:0000256" key="2">
    <source>
        <dbReference type="ARBA" id="ARBA00022679"/>
    </source>
</evidence>
<keyword evidence="7" id="KW-1208">Phospholipid metabolism</keyword>
<dbReference type="OrthoDB" id="10251079at2759"/>
<evidence type="ECO:0000313" key="11">
    <source>
        <dbReference type="Proteomes" id="UP000271974"/>
    </source>
</evidence>
<feature type="transmembrane region" description="Helical" evidence="9">
    <location>
        <begin position="100"/>
        <end position="123"/>
    </location>
</feature>
<dbReference type="PROSITE" id="PS00379">
    <property type="entry name" value="CDP_ALCOHOL_P_TRANSF"/>
    <property type="match status" value="1"/>
</dbReference>
<sequence length="219" mass="25431">MRQLTDVLNRSKNLVVNCFLLLPRAKHFDSSLYRARSRPISLYSSRSRSCSRLYIKFTAINSICIHNRLRFFHNSNTSLKKSPMNDRSTTPDHQQVNLDILFYVPNIIGYGRILIACAAFVFYQDPPVFIVLYTLSITLDGFDGYAARKLNQCSKFGAWFDVTIDLFTRGYLWCALFRNGYIIVFLEWLTFLSTHIKGENWKIPEENFPLLVKMVMANG</sequence>
<keyword evidence="6 9" id="KW-0472">Membrane</keyword>